<keyword evidence="3" id="KW-0597">Phosphoprotein</keyword>
<evidence type="ECO:0000256" key="1">
    <source>
        <dbReference type="ARBA" id="ARBA00000085"/>
    </source>
</evidence>
<dbReference type="SMART" id="SM00387">
    <property type="entry name" value="HATPase_c"/>
    <property type="match status" value="1"/>
</dbReference>
<dbReference type="InterPro" id="IPR036097">
    <property type="entry name" value="HisK_dim/P_sf"/>
</dbReference>
<dbReference type="SUPFAM" id="SSF47384">
    <property type="entry name" value="Homodimeric domain of signal transducing histidine kinase"/>
    <property type="match status" value="1"/>
</dbReference>
<dbReference type="PROSITE" id="PS50042">
    <property type="entry name" value="CNMP_BINDING_3"/>
    <property type="match status" value="1"/>
</dbReference>
<sequence>MEPVTVARLKNIPPLAEVPDEQLQWLIDHSEDRIVPDGENLFSMGQPVVAMIIILSGKVRVFRSQNGQYVEVMEMTDNNLTGYLPFSRIKTAIGNGVCMGDTRVLSCPKETINSVIGKYYELTAALVHVMSARIREVTSQEQQNEKMRALGKLSAGLAHELNNPVAAIVRSAATLNENIQNVPEVFRQMASLQLTTVQAELIVQKLHAIRESRPQQPLGLLELSDRETEILDWMEAKDIDHPETAEVLAECGLNTGDMETFSTGLPADELPVIFNWLQSALVADRMVNDIQVAAKRISGLVNAVKNFTYMDQASDKQMVDIHQGILNTLTMLDYKVRKGNIRIEKRFDDTLPRLKALPGELNQIWTNILDNAIDATEVNKKGNITIETTQDKQCIHISITDDGPGIPEEIRSRIFEPFFTTKEIGKGTGLGLDMVMQIVRRHNGSVKFTSEPGKTSFRISFHKEEPASTSPEK</sequence>
<protein>
    <recommendedName>
        <fullName evidence="2">histidine kinase</fullName>
        <ecNumber evidence="2">2.7.13.3</ecNumber>
    </recommendedName>
</protein>
<keyword evidence="5" id="KW-1185">Reference proteome</keyword>
<dbReference type="AlphaFoldDB" id="A0A433WAN2"/>
<dbReference type="InterPro" id="IPR003594">
    <property type="entry name" value="HATPase_dom"/>
</dbReference>
<dbReference type="InterPro" id="IPR003661">
    <property type="entry name" value="HisK_dim/P_dom"/>
</dbReference>
<dbReference type="SMART" id="SM00100">
    <property type="entry name" value="cNMP"/>
    <property type="match status" value="1"/>
</dbReference>
<gene>
    <name evidence="4" type="ORF">ECE50_015530</name>
</gene>
<dbReference type="InterPro" id="IPR018490">
    <property type="entry name" value="cNMP-bd_dom_sf"/>
</dbReference>
<accession>A0A433WAN2</accession>
<evidence type="ECO:0000313" key="4">
    <source>
        <dbReference type="EMBL" id="NSL88252.1"/>
    </source>
</evidence>
<comment type="catalytic activity">
    <reaction evidence="1">
        <text>ATP + protein L-histidine = ADP + protein N-phospho-L-histidine.</text>
        <dbReference type="EC" id="2.7.13.3"/>
    </reaction>
</comment>
<dbReference type="SUPFAM" id="SSF55874">
    <property type="entry name" value="ATPase domain of HSP90 chaperone/DNA topoisomerase II/histidine kinase"/>
    <property type="match status" value="1"/>
</dbReference>
<dbReference type="GO" id="GO:0000155">
    <property type="term" value="F:phosphorelay sensor kinase activity"/>
    <property type="evidence" value="ECO:0007669"/>
    <property type="project" value="InterPro"/>
</dbReference>
<dbReference type="CDD" id="cd00082">
    <property type="entry name" value="HisKA"/>
    <property type="match status" value="1"/>
</dbReference>
<dbReference type="CDD" id="cd00038">
    <property type="entry name" value="CAP_ED"/>
    <property type="match status" value="1"/>
</dbReference>
<evidence type="ECO:0000256" key="2">
    <source>
        <dbReference type="ARBA" id="ARBA00012438"/>
    </source>
</evidence>
<organism evidence="4 5">
    <name type="scientific">Chitinophaga solisilvae</name>
    <dbReference type="NCBI Taxonomy" id="1233460"/>
    <lineage>
        <taxon>Bacteria</taxon>
        <taxon>Pseudomonadati</taxon>
        <taxon>Bacteroidota</taxon>
        <taxon>Chitinophagia</taxon>
        <taxon>Chitinophagales</taxon>
        <taxon>Chitinophagaceae</taxon>
        <taxon>Chitinophaga</taxon>
    </lineage>
</organism>
<dbReference type="InterPro" id="IPR014710">
    <property type="entry name" value="RmlC-like_jellyroll"/>
</dbReference>
<dbReference type="PROSITE" id="PS50109">
    <property type="entry name" value="HIS_KIN"/>
    <property type="match status" value="1"/>
</dbReference>
<dbReference type="EC" id="2.7.13.3" evidence="2"/>
<dbReference type="InterPro" id="IPR000595">
    <property type="entry name" value="cNMP-bd_dom"/>
</dbReference>
<dbReference type="Pfam" id="PF02518">
    <property type="entry name" value="HATPase_c"/>
    <property type="match status" value="1"/>
</dbReference>
<dbReference type="OrthoDB" id="9806995at2"/>
<evidence type="ECO:0000256" key="3">
    <source>
        <dbReference type="ARBA" id="ARBA00022553"/>
    </source>
</evidence>
<dbReference type="InterPro" id="IPR005467">
    <property type="entry name" value="His_kinase_dom"/>
</dbReference>
<reference evidence="4" key="1">
    <citation type="submission" date="2020-05" db="EMBL/GenBank/DDBJ databases">
        <title>Chitinophaga laudate sp. nov., isolated from a tropical peat swamp.</title>
        <authorList>
            <person name="Goh C.B.S."/>
            <person name="Lee M.S."/>
            <person name="Parimannan S."/>
            <person name="Pasbakhsh P."/>
            <person name="Yule C.M."/>
            <person name="Rajandas H."/>
            <person name="Loke S."/>
            <person name="Croft L."/>
            <person name="Tan J.B.L."/>
        </authorList>
    </citation>
    <scope>NUCLEOTIDE SEQUENCE</scope>
    <source>
        <strain evidence="4">Mgbs1</strain>
    </source>
</reference>
<evidence type="ECO:0000313" key="5">
    <source>
        <dbReference type="Proteomes" id="UP000281028"/>
    </source>
</evidence>
<dbReference type="Gene3D" id="1.10.287.130">
    <property type="match status" value="1"/>
</dbReference>
<dbReference type="InterPro" id="IPR004358">
    <property type="entry name" value="Sig_transdc_His_kin-like_C"/>
</dbReference>
<dbReference type="SUPFAM" id="SSF51206">
    <property type="entry name" value="cAMP-binding domain-like"/>
    <property type="match status" value="1"/>
</dbReference>
<dbReference type="PANTHER" id="PTHR43065">
    <property type="entry name" value="SENSOR HISTIDINE KINASE"/>
    <property type="match status" value="1"/>
</dbReference>
<proteinExistence type="predicted"/>
<comment type="caution">
    <text evidence="4">The sequence shown here is derived from an EMBL/GenBank/DDBJ whole genome shotgun (WGS) entry which is preliminary data.</text>
</comment>
<dbReference type="Pfam" id="PF00027">
    <property type="entry name" value="cNMP_binding"/>
    <property type="match status" value="1"/>
</dbReference>
<dbReference type="Gene3D" id="3.30.565.10">
    <property type="entry name" value="Histidine kinase-like ATPase, C-terminal domain"/>
    <property type="match status" value="1"/>
</dbReference>
<dbReference type="Gene3D" id="2.60.120.10">
    <property type="entry name" value="Jelly Rolls"/>
    <property type="match status" value="1"/>
</dbReference>
<dbReference type="PANTHER" id="PTHR43065:SF48">
    <property type="entry name" value="HISTIDINE KINASE"/>
    <property type="match status" value="1"/>
</dbReference>
<name>A0A433WAN2_9BACT</name>
<dbReference type="InterPro" id="IPR036890">
    <property type="entry name" value="HATPase_C_sf"/>
</dbReference>
<dbReference type="Proteomes" id="UP000281028">
    <property type="component" value="Unassembled WGS sequence"/>
</dbReference>
<dbReference type="PRINTS" id="PR00344">
    <property type="entry name" value="BCTRLSENSOR"/>
</dbReference>
<dbReference type="EMBL" id="RIAR02000001">
    <property type="protein sequence ID" value="NSL88252.1"/>
    <property type="molecule type" value="Genomic_DNA"/>
</dbReference>